<dbReference type="InterPro" id="IPR039896">
    <property type="entry name" value="Red-like"/>
</dbReference>
<feature type="region of interest" description="Disordered" evidence="3">
    <location>
        <begin position="1"/>
        <end position="92"/>
    </location>
</feature>
<dbReference type="Pfam" id="PF07808">
    <property type="entry name" value="RED_N"/>
    <property type="match status" value="1"/>
</dbReference>
<reference evidence="5 6" key="1">
    <citation type="submission" date="2015-08" db="EMBL/GenBank/DDBJ databases">
        <title>Next Generation Sequencing and Analysis of the Genome of Puccinia sorghi L Schw, the Causal Agent of Maize Common Rust.</title>
        <authorList>
            <person name="Rochi L."/>
            <person name="Burguener G."/>
            <person name="Darino M."/>
            <person name="Turjanski A."/>
            <person name="Kreff E."/>
            <person name="Dieguez M.J."/>
            <person name="Sacco F."/>
        </authorList>
    </citation>
    <scope>NUCLEOTIDE SEQUENCE [LARGE SCALE GENOMIC DNA]</scope>
    <source>
        <strain evidence="5 6">RO10H11247</strain>
    </source>
</reference>
<dbReference type="VEuPathDB" id="FungiDB:VP01_628g7"/>
<feature type="compositionally biased region" description="Basic residues" evidence="3">
    <location>
        <begin position="258"/>
        <end position="274"/>
    </location>
</feature>
<proteinExistence type="predicted"/>
<dbReference type="OrthoDB" id="3366823at2759"/>
<dbReference type="STRING" id="27349.A0A0L6UIG8"/>
<evidence type="ECO:0000259" key="4">
    <source>
        <dbReference type="Pfam" id="PF07808"/>
    </source>
</evidence>
<keyword evidence="6" id="KW-1185">Reference proteome</keyword>
<dbReference type="GO" id="GO:0005634">
    <property type="term" value="C:nucleus"/>
    <property type="evidence" value="ECO:0007669"/>
    <property type="project" value="UniProtKB-SubCell"/>
</dbReference>
<gene>
    <name evidence="5" type="ORF">VP01_628g7</name>
</gene>
<feature type="compositionally biased region" description="Polar residues" evidence="3">
    <location>
        <begin position="333"/>
        <end position="352"/>
    </location>
</feature>
<feature type="compositionally biased region" description="Polar residues" evidence="3">
    <location>
        <begin position="283"/>
        <end position="293"/>
    </location>
</feature>
<feature type="compositionally biased region" description="Polar residues" evidence="3">
    <location>
        <begin position="36"/>
        <end position="58"/>
    </location>
</feature>
<sequence length="546" mass="59630">MDQDAFRALLSTAHPQASQPTTRPNGRLVLGGGSIGRSTYTSNPSGSGYKSASASTSLKPRKFKPKESADGAQKDASRSAHVGYRDRASERRRGLDGDFAEAEHLLENFQARVTAAGDQIDKEVLEQQTKYLVSNTCLCCQGGDERHTILVKGLDHALLERRKAELAEGGKLGQVTDDDLELAYEQNAKHSPSENLGLKIATAPKVKRKHRDELLEQLKTSRAPADLVVVEKLKAAGKFKPIGSTRVDDAKHDEERKERKRRRAEKKEKKKLKALKSEEQAVINPTPTASTDPVTEKPPDRSGSTALDASSPVKRPVDDGHEVSSPKSVKPPTETSNNQASTAIPPETSNGPQEAVKKNQSTEDDDDFDIFGDAGEYKGLDADSSEDEEARERETVPVDVGSATKKRKTYFEEDEDESRSNCSEKRKSTEESASKICEAIRKTVAIELEPEEDGDERDGTRHGGAAGPPPGRTKLEGLSGSADIRSILAADALQEKEEKRKAKKQKNKAGGSKILTDQDRLNRDVLEMENFLKRKKAQDSSATAPT</sequence>
<feature type="region of interest" description="Disordered" evidence="3">
    <location>
        <begin position="243"/>
        <end position="480"/>
    </location>
</feature>
<dbReference type="EMBL" id="LAVV01011596">
    <property type="protein sequence ID" value="KNZ47610.1"/>
    <property type="molecule type" value="Genomic_DNA"/>
</dbReference>
<dbReference type="InterPro" id="IPR012916">
    <property type="entry name" value="RED_N"/>
</dbReference>
<feature type="compositionally biased region" description="Polar residues" evidence="3">
    <location>
        <begin position="13"/>
        <end position="24"/>
    </location>
</feature>
<comment type="caution">
    <text evidence="5">The sequence shown here is derived from an EMBL/GenBank/DDBJ whole genome shotgun (WGS) entry which is preliminary data.</text>
</comment>
<feature type="compositionally biased region" description="Basic and acidic residues" evidence="3">
    <location>
        <begin position="246"/>
        <end position="257"/>
    </location>
</feature>
<accession>A0A0L6UIG8</accession>
<feature type="compositionally biased region" description="Basic and acidic residues" evidence="3">
    <location>
        <begin position="65"/>
        <end position="92"/>
    </location>
</feature>
<keyword evidence="2" id="KW-0539">Nucleus</keyword>
<organism evidence="5 6">
    <name type="scientific">Puccinia sorghi</name>
    <dbReference type="NCBI Taxonomy" id="27349"/>
    <lineage>
        <taxon>Eukaryota</taxon>
        <taxon>Fungi</taxon>
        <taxon>Dikarya</taxon>
        <taxon>Basidiomycota</taxon>
        <taxon>Pucciniomycotina</taxon>
        <taxon>Pucciniomycetes</taxon>
        <taxon>Pucciniales</taxon>
        <taxon>Pucciniaceae</taxon>
        <taxon>Puccinia</taxon>
    </lineage>
</organism>
<dbReference type="Proteomes" id="UP000037035">
    <property type="component" value="Unassembled WGS sequence"/>
</dbReference>
<feature type="compositionally biased region" description="Basic and acidic residues" evidence="3">
    <location>
        <begin position="315"/>
        <end position="324"/>
    </location>
</feature>
<comment type="subcellular location">
    <subcellularLocation>
        <location evidence="1">Nucleus</location>
    </subcellularLocation>
</comment>
<evidence type="ECO:0000313" key="5">
    <source>
        <dbReference type="EMBL" id="KNZ47610.1"/>
    </source>
</evidence>
<protein>
    <recommendedName>
        <fullName evidence="4">RED-like N-terminal domain-containing protein</fullName>
    </recommendedName>
</protein>
<dbReference type="AlphaFoldDB" id="A0A0L6UIG8"/>
<feature type="region of interest" description="Disordered" evidence="3">
    <location>
        <begin position="495"/>
        <end position="521"/>
    </location>
</feature>
<evidence type="ECO:0000256" key="1">
    <source>
        <dbReference type="ARBA" id="ARBA00004123"/>
    </source>
</evidence>
<feature type="compositionally biased region" description="Basic and acidic residues" evidence="3">
    <location>
        <begin position="418"/>
        <end position="441"/>
    </location>
</feature>
<evidence type="ECO:0000313" key="6">
    <source>
        <dbReference type="Proteomes" id="UP000037035"/>
    </source>
</evidence>
<name>A0A0L6UIG8_9BASI</name>
<evidence type="ECO:0000256" key="3">
    <source>
        <dbReference type="SAM" id="MobiDB-lite"/>
    </source>
</evidence>
<feature type="domain" description="RED-like N-terminal" evidence="4">
    <location>
        <begin position="73"/>
        <end position="188"/>
    </location>
</feature>
<evidence type="ECO:0000256" key="2">
    <source>
        <dbReference type="ARBA" id="ARBA00023242"/>
    </source>
</evidence>
<dbReference type="PANTHER" id="PTHR12765">
    <property type="entry name" value="RED PROTEIN IK FACTOR CYTOKINE IK"/>
    <property type="match status" value="1"/>
</dbReference>